<organism evidence="2 3">
    <name type="scientific">Acer saccharum</name>
    <name type="common">Sugar maple</name>
    <dbReference type="NCBI Taxonomy" id="4024"/>
    <lineage>
        <taxon>Eukaryota</taxon>
        <taxon>Viridiplantae</taxon>
        <taxon>Streptophyta</taxon>
        <taxon>Embryophyta</taxon>
        <taxon>Tracheophyta</taxon>
        <taxon>Spermatophyta</taxon>
        <taxon>Magnoliopsida</taxon>
        <taxon>eudicotyledons</taxon>
        <taxon>Gunneridae</taxon>
        <taxon>Pentapetalae</taxon>
        <taxon>rosids</taxon>
        <taxon>malvids</taxon>
        <taxon>Sapindales</taxon>
        <taxon>Sapindaceae</taxon>
        <taxon>Hippocastanoideae</taxon>
        <taxon>Acereae</taxon>
        <taxon>Acer</taxon>
    </lineage>
</organism>
<proteinExistence type="predicted"/>
<evidence type="ECO:0000313" key="2">
    <source>
        <dbReference type="EMBL" id="KAK0600616.1"/>
    </source>
</evidence>
<name>A0AA39SLL6_ACESA</name>
<evidence type="ECO:0000256" key="1">
    <source>
        <dbReference type="SAM" id="MobiDB-lite"/>
    </source>
</evidence>
<dbReference type="EMBL" id="JAUESC010000003">
    <property type="protein sequence ID" value="KAK0600616.1"/>
    <property type="molecule type" value="Genomic_DNA"/>
</dbReference>
<comment type="caution">
    <text evidence="2">The sequence shown here is derived from an EMBL/GenBank/DDBJ whole genome shotgun (WGS) entry which is preliminary data.</text>
</comment>
<feature type="region of interest" description="Disordered" evidence="1">
    <location>
        <begin position="31"/>
        <end position="59"/>
    </location>
</feature>
<dbReference type="InterPro" id="IPR045071">
    <property type="entry name" value="BBP-like"/>
</dbReference>
<dbReference type="GO" id="GO:0003729">
    <property type="term" value="F:mRNA binding"/>
    <property type="evidence" value="ECO:0007669"/>
    <property type="project" value="TreeGrafter"/>
</dbReference>
<dbReference type="GO" id="GO:0048024">
    <property type="term" value="P:regulation of mRNA splicing, via spliceosome"/>
    <property type="evidence" value="ECO:0007669"/>
    <property type="project" value="TreeGrafter"/>
</dbReference>
<sequence length="94" mass="10820">MQSRELKPVDETHDFYKKQQLRELAMLNGTLHKEGSPMSGSVSPFHNSLGRNDERKSEHLNESLHNLFEAEPQMQMCEMLKRSSQACGQKLGYL</sequence>
<dbReference type="PANTHER" id="PTHR11208">
    <property type="entry name" value="RNA-BINDING PROTEIN RELATED"/>
    <property type="match status" value="1"/>
</dbReference>
<feature type="compositionally biased region" description="Polar residues" evidence="1">
    <location>
        <begin position="38"/>
        <end position="50"/>
    </location>
</feature>
<dbReference type="PANTHER" id="PTHR11208:SF104">
    <property type="entry name" value="OS02G0722700 PROTEIN"/>
    <property type="match status" value="1"/>
</dbReference>
<dbReference type="Proteomes" id="UP001168877">
    <property type="component" value="Unassembled WGS sequence"/>
</dbReference>
<gene>
    <name evidence="2" type="ORF">LWI29_016773</name>
</gene>
<dbReference type="Gene3D" id="3.30.1370.10">
    <property type="entry name" value="K Homology domain, type 1"/>
    <property type="match status" value="1"/>
</dbReference>
<reference evidence="2" key="1">
    <citation type="journal article" date="2022" name="Plant J.">
        <title>Strategies of tolerance reflected in two North American maple genomes.</title>
        <authorList>
            <person name="McEvoy S.L."/>
            <person name="Sezen U.U."/>
            <person name="Trouern-Trend A."/>
            <person name="McMahon S.M."/>
            <person name="Schaberg P.G."/>
            <person name="Yang J."/>
            <person name="Wegrzyn J.L."/>
            <person name="Swenson N.G."/>
        </authorList>
    </citation>
    <scope>NUCLEOTIDE SEQUENCE</scope>
    <source>
        <strain evidence="2">NS2018</strain>
    </source>
</reference>
<dbReference type="AlphaFoldDB" id="A0AA39SLL6"/>
<evidence type="ECO:0000313" key="3">
    <source>
        <dbReference type="Proteomes" id="UP001168877"/>
    </source>
</evidence>
<accession>A0AA39SLL6</accession>
<dbReference type="InterPro" id="IPR036612">
    <property type="entry name" value="KH_dom_type_1_sf"/>
</dbReference>
<keyword evidence="3" id="KW-1185">Reference proteome</keyword>
<protein>
    <submittedName>
        <fullName evidence="2">Uncharacterized protein</fullName>
    </submittedName>
</protein>
<dbReference type="GO" id="GO:0005634">
    <property type="term" value="C:nucleus"/>
    <property type="evidence" value="ECO:0007669"/>
    <property type="project" value="TreeGrafter"/>
</dbReference>
<reference evidence="2" key="2">
    <citation type="submission" date="2023-06" db="EMBL/GenBank/DDBJ databases">
        <authorList>
            <person name="Swenson N.G."/>
            <person name="Wegrzyn J.L."/>
            <person name="Mcevoy S.L."/>
        </authorList>
    </citation>
    <scope>NUCLEOTIDE SEQUENCE</scope>
    <source>
        <strain evidence="2">NS2018</strain>
        <tissue evidence="2">Leaf</tissue>
    </source>
</reference>